<evidence type="ECO:0000313" key="3">
    <source>
        <dbReference type="Proteomes" id="UP001642360"/>
    </source>
</evidence>
<name>A0ABC8R569_9AQUA</name>
<evidence type="ECO:0000313" key="2">
    <source>
        <dbReference type="EMBL" id="CAK9138054.1"/>
    </source>
</evidence>
<evidence type="ECO:0000259" key="1">
    <source>
        <dbReference type="SMART" id="SM00579"/>
    </source>
</evidence>
<sequence>MKALDWSSYKLPVFHNLTCLELGAGCPGWLLLPKLLESSPQLRTLVFKEGLWLADDEHYWDHCGPVPTCLLFNLKVIDIGAFKGKKGELKIVKYFLKNAEVLETLNVSPLMPEAEELKITKLLLKIPRGSSSCKVVVS</sequence>
<protein>
    <recommendedName>
        <fullName evidence="1">FBD domain-containing protein</fullName>
    </recommendedName>
</protein>
<dbReference type="AlphaFoldDB" id="A0ABC8R569"/>
<dbReference type="Proteomes" id="UP001642360">
    <property type="component" value="Unassembled WGS sequence"/>
</dbReference>
<comment type="caution">
    <text evidence="2">The sequence shown here is derived from an EMBL/GenBank/DDBJ whole genome shotgun (WGS) entry which is preliminary data.</text>
</comment>
<dbReference type="Pfam" id="PF08387">
    <property type="entry name" value="FBD"/>
    <property type="match status" value="1"/>
</dbReference>
<keyword evidence="3" id="KW-1185">Reference proteome</keyword>
<dbReference type="PANTHER" id="PTHR31900">
    <property type="entry name" value="F-BOX/RNI SUPERFAMILY PROTEIN-RELATED"/>
    <property type="match status" value="1"/>
</dbReference>
<dbReference type="SMART" id="SM00579">
    <property type="entry name" value="FBD"/>
    <property type="match status" value="1"/>
</dbReference>
<proteinExistence type="predicted"/>
<dbReference type="EMBL" id="CAUOFW020000859">
    <property type="protein sequence ID" value="CAK9138054.1"/>
    <property type="molecule type" value="Genomic_DNA"/>
</dbReference>
<dbReference type="InterPro" id="IPR050232">
    <property type="entry name" value="FBL13/AtMIF1-like"/>
</dbReference>
<gene>
    <name evidence="2" type="ORF">ILEXP_LOCUS5138</name>
</gene>
<organism evidence="2 3">
    <name type="scientific">Ilex paraguariensis</name>
    <name type="common">yerba mate</name>
    <dbReference type="NCBI Taxonomy" id="185542"/>
    <lineage>
        <taxon>Eukaryota</taxon>
        <taxon>Viridiplantae</taxon>
        <taxon>Streptophyta</taxon>
        <taxon>Embryophyta</taxon>
        <taxon>Tracheophyta</taxon>
        <taxon>Spermatophyta</taxon>
        <taxon>Magnoliopsida</taxon>
        <taxon>eudicotyledons</taxon>
        <taxon>Gunneridae</taxon>
        <taxon>Pentapetalae</taxon>
        <taxon>asterids</taxon>
        <taxon>campanulids</taxon>
        <taxon>Aquifoliales</taxon>
        <taxon>Aquifoliaceae</taxon>
        <taxon>Ilex</taxon>
    </lineage>
</organism>
<feature type="domain" description="FBD" evidence="1">
    <location>
        <begin position="68"/>
        <end position="138"/>
    </location>
</feature>
<reference evidence="2 3" key="1">
    <citation type="submission" date="2024-02" db="EMBL/GenBank/DDBJ databases">
        <authorList>
            <person name="Vignale AGUSTIN F."/>
            <person name="Sosa J E."/>
            <person name="Modenutti C."/>
        </authorList>
    </citation>
    <scope>NUCLEOTIDE SEQUENCE [LARGE SCALE GENOMIC DNA]</scope>
</reference>
<dbReference type="InterPro" id="IPR006566">
    <property type="entry name" value="FBD"/>
</dbReference>
<accession>A0ABC8R569</accession>
<dbReference type="PANTHER" id="PTHR31900:SF30">
    <property type="entry name" value="SUPERFAMILY PROTEIN, PUTATIVE-RELATED"/>
    <property type="match status" value="1"/>
</dbReference>